<feature type="domain" description="HTH cro/C1-type" evidence="3">
    <location>
        <begin position="8"/>
        <end position="63"/>
    </location>
</feature>
<dbReference type="RefSeq" id="WP_088619901.1">
    <property type="nucleotide sequence ID" value="NZ_CP022129.1"/>
</dbReference>
<dbReference type="InterPro" id="IPR001387">
    <property type="entry name" value="Cro/C1-type_HTH"/>
</dbReference>
<dbReference type="InterPro" id="IPR010982">
    <property type="entry name" value="Lambda_DNA-bd_dom_sf"/>
</dbReference>
<dbReference type="Gene3D" id="1.10.260.40">
    <property type="entry name" value="lambda repressor-like DNA-binding domains"/>
    <property type="match status" value="1"/>
</dbReference>
<dbReference type="PROSITE" id="PS50943">
    <property type="entry name" value="HTH_CROC1"/>
    <property type="match status" value="1"/>
</dbReference>
<dbReference type="GO" id="GO:0003677">
    <property type="term" value="F:DNA binding"/>
    <property type="evidence" value="ECO:0007669"/>
    <property type="project" value="UniProtKB-KW"/>
</dbReference>
<dbReference type="Pfam" id="PF01381">
    <property type="entry name" value="HTH_3"/>
    <property type="match status" value="1"/>
</dbReference>
<dbReference type="SMART" id="SM00530">
    <property type="entry name" value="HTH_XRE"/>
    <property type="match status" value="1"/>
</dbReference>
<evidence type="ECO:0000256" key="1">
    <source>
        <dbReference type="ARBA" id="ARBA00023125"/>
    </source>
</evidence>
<accession>A0A1Z4C0K7</accession>
<name>A0A1Z4C0K7_9GAMM</name>
<dbReference type="AlphaFoldDB" id="A0A1Z4C0K7"/>
<dbReference type="OrthoDB" id="9799384at2"/>
<protein>
    <recommendedName>
        <fullName evidence="3">HTH cro/C1-type domain-containing protein</fullName>
    </recommendedName>
</protein>
<dbReference type="KEGG" id="mpsy:CEK71_13630"/>
<dbReference type="Proteomes" id="UP000197019">
    <property type="component" value="Chromosome"/>
</dbReference>
<evidence type="ECO:0000313" key="4">
    <source>
        <dbReference type="EMBL" id="ASF47029.1"/>
    </source>
</evidence>
<dbReference type="PANTHER" id="PTHR46558">
    <property type="entry name" value="TRACRIPTIONAL REGULATORY PROTEIN-RELATED-RELATED"/>
    <property type="match status" value="1"/>
</dbReference>
<organism evidence="4 5">
    <name type="scientific">Methylovulum psychrotolerans</name>
    <dbReference type="NCBI Taxonomy" id="1704499"/>
    <lineage>
        <taxon>Bacteria</taxon>
        <taxon>Pseudomonadati</taxon>
        <taxon>Pseudomonadota</taxon>
        <taxon>Gammaproteobacteria</taxon>
        <taxon>Methylococcales</taxon>
        <taxon>Methylococcaceae</taxon>
        <taxon>Methylovulum</taxon>
    </lineage>
</organism>
<feature type="coiled-coil region" evidence="2">
    <location>
        <begin position="96"/>
        <end position="126"/>
    </location>
</feature>
<keyword evidence="5" id="KW-1185">Reference proteome</keyword>
<dbReference type="EMBL" id="CP022129">
    <property type="protein sequence ID" value="ASF47029.1"/>
    <property type="molecule type" value="Genomic_DNA"/>
</dbReference>
<evidence type="ECO:0000256" key="2">
    <source>
        <dbReference type="SAM" id="Coils"/>
    </source>
</evidence>
<dbReference type="PANTHER" id="PTHR46558:SF11">
    <property type="entry name" value="HTH-TYPE TRANSCRIPTIONAL REGULATOR XRE"/>
    <property type="match status" value="1"/>
</dbReference>
<dbReference type="CDD" id="cd00093">
    <property type="entry name" value="HTH_XRE"/>
    <property type="match status" value="1"/>
</dbReference>
<dbReference type="SUPFAM" id="SSF47413">
    <property type="entry name" value="lambda repressor-like DNA-binding domains"/>
    <property type="match status" value="1"/>
</dbReference>
<keyword evidence="2" id="KW-0175">Coiled coil</keyword>
<gene>
    <name evidence="4" type="ORF">CEK71_13630</name>
</gene>
<keyword evidence="1" id="KW-0238">DNA-binding</keyword>
<evidence type="ECO:0000313" key="5">
    <source>
        <dbReference type="Proteomes" id="UP000197019"/>
    </source>
</evidence>
<proteinExistence type="predicted"/>
<reference evidence="4 5" key="1">
    <citation type="submission" date="2017-06" db="EMBL/GenBank/DDBJ databases">
        <title>Genome Sequencing of the methanotroph Methylovulum psychrotolerants str. HV10-M2 isolated from a high-altitude environment.</title>
        <authorList>
            <person name="Mateos-Rivera A."/>
        </authorList>
    </citation>
    <scope>NUCLEOTIDE SEQUENCE [LARGE SCALE GENOMIC DNA]</scope>
    <source>
        <strain evidence="4 5">HV10_M2</strain>
    </source>
</reference>
<sequence>MTTLNERILKVRKDKSLKQNEFAELIGVSRSTLSEVESGKTKPSTDIIVGIANSFDDVNTDWLLTGKGDMYRIKQPLTPISEHQAQVIVQLYGDLNKEQQQEILSAIQKEKRLNELAETVSQLQKKVG</sequence>
<evidence type="ECO:0000259" key="3">
    <source>
        <dbReference type="PROSITE" id="PS50943"/>
    </source>
</evidence>